<gene>
    <name evidence="2" type="ORF">EV652_12180</name>
</gene>
<organism evidence="2 3">
    <name type="scientific">Kribbella steppae</name>
    <dbReference type="NCBI Taxonomy" id="2512223"/>
    <lineage>
        <taxon>Bacteria</taxon>
        <taxon>Bacillati</taxon>
        <taxon>Actinomycetota</taxon>
        <taxon>Actinomycetes</taxon>
        <taxon>Propionibacteriales</taxon>
        <taxon>Kribbellaceae</taxon>
        <taxon>Kribbella</taxon>
    </lineage>
</organism>
<proteinExistence type="predicted"/>
<name>A0A4R2GXE9_9ACTN</name>
<evidence type="ECO:0000313" key="3">
    <source>
        <dbReference type="Proteomes" id="UP000294508"/>
    </source>
</evidence>
<sequence length="146" mass="15830">MVPGADRGRRHDPGRREPDGHLPGHRRATHAAGRAGDSPGGAPANQLTPGEQAHVLAVLNGAEFIDRTPVQVYAVLLERGQYLCSVSTMYRILAANAQVKDRRRLARHPARARPERIATGPGQVFTWDNTLCCPVRPRASTTTPTS</sequence>
<comment type="caution">
    <text evidence="2">The sequence shown here is derived from an EMBL/GenBank/DDBJ whole genome shotgun (WGS) entry which is preliminary data.</text>
</comment>
<dbReference type="AlphaFoldDB" id="A0A4R2GXE9"/>
<keyword evidence="3" id="KW-1185">Reference proteome</keyword>
<feature type="compositionally biased region" description="Basic and acidic residues" evidence="1">
    <location>
        <begin position="1"/>
        <end position="22"/>
    </location>
</feature>
<feature type="region of interest" description="Disordered" evidence="1">
    <location>
        <begin position="1"/>
        <end position="49"/>
    </location>
</feature>
<dbReference type="EMBL" id="SLWN01000021">
    <property type="protein sequence ID" value="TCO15707.1"/>
    <property type="molecule type" value="Genomic_DNA"/>
</dbReference>
<reference evidence="2 3" key="1">
    <citation type="journal article" date="2015" name="Stand. Genomic Sci.">
        <title>Genomic Encyclopedia of Bacterial and Archaeal Type Strains, Phase III: the genomes of soil and plant-associated and newly described type strains.</title>
        <authorList>
            <person name="Whitman W.B."/>
            <person name="Woyke T."/>
            <person name="Klenk H.P."/>
            <person name="Zhou Y."/>
            <person name="Lilburn T.G."/>
            <person name="Beck B.J."/>
            <person name="De Vos P."/>
            <person name="Vandamme P."/>
            <person name="Eisen J.A."/>
            <person name="Garrity G."/>
            <person name="Hugenholtz P."/>
            <person name="Kyrpides N.C."/>
        </authorList>
    </citation>
    <scope>NUCLEOTIDE SEQUENCE [LARGE SCALE GENOMIC DNA]</scope>
    <source>
        <strain evidence="2 3">VKM Ac-2572</strain>
    </source>
</reference>
<protein>
    <submittedName>
        <fullName evidence="2">Uncharacterized protein</fullName>
    </submittedName>
</protein>
<evidence type="ECO:0000313" key="2">
    <source>
        <dbReference type="EMBL" id="TCO15707.1"/>
    </source>
</evidence>
<dbReference type="Proteomes" id="UP000294508">
    <property type="component" value="Unassembled WGS sequence"/>
</dbReference>
<accession>A0A4R2GXE9</accession>
<evidence type="ECO:0000256" key="1">
    <source>
        <dbReference type="SAM" id="MobiDB-lite"/>
    </source>
</evidence>